<gene>
    <name evidence="13" type="ORF">JAAARDRAFT_53338</name>
</gene>
<keyword evidence="14" id="KW-1185">Reference proteome</keyword>
<dbReference type="NCBIfam" id="TIGR00501">
    <property type="entry name" value="met_pdase_II"/>
    <property type="match status" value="1"/>
</dbReference>
<feature type="binding site" evidence="9">
    <location>
        <position position="185"/>
    </location>
    <ligand>
        <name>substrate</name>
    </ligand>
</feature>
<organism evidence="13 14">
    <name type="scientific">Jaapia argillacea MUCL 33604</name>
    <dbReference type="NCBI Taxonomy" id="933084"/>
    <lineage>
        <taxon>Eukaryota</taxon>
        <taxon>Fungi</taxon>
        <taxon>Dikarya</taxon>
        <taxon>Basidiomycota</taxon>
        <taxon>Agaricomycotina</taxon>
        <taxon>Agaricomycetes</taxon>
        <taxon>Agaricomycetidae</taxon>
        <taxon>Jaapiales</taxon>
        <taxon>Jaapiaceae</taxon>
        <taxon>Jaapia</taxon>
    </lineage>
</organism>
<evidence type="ECO:0000259" key="12">
    <source>
        <dbReference type="Pfam" id="PF00557"/>
    </source>
</evidence>
<accession>A0A067QAA4</accession>
<dbReference type="InterPro" id="IPR036005">
    <property type="entry name" value="Creatinase/aminopeptidase-like"/>
</dbReference>
<dbReference type="PANTHER" id="PTHR45777:SF2">
    <property type="entry name" value="METHIONINE AMINOPEPTIDASE 2"/>
    <property type="match status" value="1"/>
</dbReference>
<evidence type="ECO:0000256" key="6">
    <source>
        <dbReference type="ARBA" id="ARBA00022670"/>
    </source>
</evidence>
<feature type="domain" description="Peptidase M24" evidence="12">
    <location>
        <begin position="122"/>
        <end position="319"/>
    </location>
</feature>
<comment type="similarity">
    <text evidence="9">Belongs to the peptidase M24A family. Methionine aminopeptidase eukaryotic type 2 subfamily.</text>
</comment>
<evidence type="ECO:0000256" key="11">
    <source>
        <dbReference type="SAM" id="MobiDB-lite"/>
    </source>
</evidence>
<keyword evidence="4 9" id="KW-0031">Aminopeptidase</keyword>
<evidence type="ECO:0000256" key="4">
    <source>
        <dbReference type="ARBA" id="ARBA00022438"/>
    </source>
</evidence>
<comment type="function">
    <text evidence="9 10">Cotranslationally removes the N-terminal methionine from nascent proteins. The N-terminal methionine is often cleaved when the second residue in the primary sequence is small and uncharged (Met-Ala-, Cys, Gly, Pro, Ser, Thr, or Val).</text>
</comment>
<dbReference type="CDD" id="cd01088">
    <property type="entry name" value="MetAP2"/>
    <property type="match status" value="1"/>
</dbReference>
<evidence type="ECO:0000256" key="3">
    <source>
        <dbReference type="ARBA" id="ARBA00001954"/>
    </source>
</evidence>
<comment type="cofactor">
    <cofactor evidence="3">
        <name>Fe(2+)</name>
        <dbReference type="ChEBI" id="CHEBI:29033"/>
    </cofactor>
</comment>
<feature type="compositionally biased region" description="Basic residues" evidence="11">
    <location>
        <begin position="50"/>
        <end position="63"/>
    </location>
</feature>
<dbReference type="InterPro" id="IPR001714">
    <property type="entry name" value="Pept_M24_MAP"/>
</dbReference>
<dbReference type="OrthoDB" id="7848262at2759"/>
<feature type="binding site" evidence="9">
    <location>
        <position position="413"/>
    </location>
    <ligand>
        <name>a divalent metal cation</name>
        <dbReference type="ChEBI" id="CHEBI:60240"/>
        <label>1</label>
    </ligand>
</feature>
<evidence type="ECO:0000313" key="13">
    <source>
        <dbReference type="EMBL" id="KDQ63110.1"/>
    </source>
</evidence>
<dbReference type="GO" id="GO:0006508">
    <property type="term" value="P:proteolysis"/>
    <property type="evidence" value="ECO:0007669"/>
    <property type="project" value="UniProtKB-KW"/>
</dbReference>
<evidence type="ECO:0000256" key="5">
    <source>
        <dbReference type="ARBA" id="ARBA00022490"/>
    </source>
</evidence>
<feature type="region of interest" description="Disordered" evidence="11">
    <location>
        <begin position="1"/>
        <end position="77"/>
    </location>
</feature>
<feature type="binding site" evidence="9">
    <location>
        <position position="216"/>
    </location>
    <ligand>
        <name>a divalent metal cation</name>
        <dbReference type="ChEBI" id="CHEBI:60240"/>
        <label>1</label>
    </ligand>
</feature>
<comment type="cofactor">
    <cofactor evidence="2">
        <name>Mn(2+)</name>
        <dbReference type="ChEBI" id="CHEBI:29035"/>
    </cofactor>
</comment>
<dbReference type="SUPFAM" id="SSF46785">
    <property type="entry name" value="Winged helix' DNA-binding domain"/>
    <property type="match status" value="1"/>
</dbReference>
<dbReference type="GO" id="GO:0070006">
    <property type="term" value="F:metalloaminopeptidase activity"/>
    <property type="evidence" value="ECO:0007669"/>
    <property type="project" value="UniProtKB-UniRule"/>
</dbReference>
<keyword evidence="7 9" id="KW-0479">Metal-binding</keyword>
<keyword evidence="5 9" id="KW-0963">Cytoplasm</keyword>
<dbReference type="AlphaFoldDB" id="A0A067QAA4"/>
<keyword evidence="6 9" id="KW-0645">Protease</keyword>
<feature type="binding site" evidence="9">
    <location>
        <position position="413"/>
    </location>
    <ligand>
        <name>a divalent metal cation</name>
        <dbReference type="ChEBI" id="CHEBI:60240"/>
        <label>2</label>
        <note>catalytic</note>
    </ligand>
</feature>
<dbReference type="InterPro" id="IPR002468">
    <property type="entry name" value="Pept_M24A_MAP2"/>
</dbReference>
<dbReference type="InterPro" id="IPR036388">
    <property type="entry name" value="WH-like_DNA-bd_sf"/>
</dbReference>
<comment type="cofactor">
    <cofactor evidence="9">
        <name>Co(2+)</name>
        <dbReference type="ChEBI" id="CHEBI:48828"/>
    </cofactor>
    <cofactor evidence="9">
        <name>Zn(2+)</name>
        <dbReference type="ChEBI" id="CHEBI:29105"/>
    </cofactor>
    <cofactor evidence="9">
        <name>Mn(2+)</name>
        <dbReference type="ChEBI" id="CHEBI:29035"/>
    </cofactor>
    <cofactor evidence="9">
        <name>Fe(2+)</name>
        <dbReference type="ChEBI" id="CHEBI:29033"/>
    </cofactor>
    <text evidence="9">Binds 2 divalent metal cations per subunit. Has a high-affinity and a low affinity metal-binding site. The true nature of the physiological cofactor is under debate. The enzyme is active with cobalt, zinc, manganese or divalent iron ions. Most likely, methionine aminopeptidases function as mononuclear Fe(2+)-metalloproteases under physiological conditions, and the catalytically relevant metal-binding site has been assigned to the histidine-containing high-affinity site.</text>
</comment>
<feature type="binding site" evidence="9">
    <location>
        <position position="293"/>
    </location>
    <ligand>
        <name>substrate</name>
    </ligand>
</feature>
<evidence type="ECO:0000256" key="7">
    <source>
        <dbReference type="ARBA" id="ARBA00022723"/>
    </source>
</evidence>
<dbReference type="PRINTS" id="PR00599">
    <property type="entry name" value="MAPEPTIDASE"/>
</dbReference>
<dbReference type="Pfam" id="PF00557">
    <property type="entry name" value="Peptidase_M24"/>
    <property type="match status" value="1"/>
</dbReference>
<protein>
    <recommendedName>
        <fullName evidence="9">Methionine aminopeptidase 2</fullName>
        <shortName evidence="9">MAP 2</shortName>
        <shortName evidence="9">MetAP 2</shortName>
        <ecNumber evidence="9">3.4.11.18</ecNumber>
    </recommendedName>
    <alternativeName>
        <fullName evidence="9">Peptidase M</fullName>
    </alternativeName>
</protein>
<feature type="binding site" evidence="9">
    <location>
        <position position="205"/>
    </location>
    <ligand>
        <name>a divalent metal cation</name>
        <dbReference type="ChEBI" id="CHEBI:60240"/>
        <label>1</label>
    </ligand>
</feature>
<dbReference type="GO" id="GO:0046872">
    <property type="term" value="F:metal ion binding"/>
    <property type="evidence" value="ECO:0007669"/>
    <property type="project" value="UniProtKB-UniRule"/>
</dbReference>
<sequence length="432" mass="47532">MSEAAPATNGHKVVTSTPPPDSHVDGDEDNEHDEVEEDGVNGHGAGGEGKKKKKKKKPKKKKAEHVQSDPPRIGLSKFFPDGIYPEGEIQPYKDDNAWRTTSEEKRYDERLALEDPEITYQNIRRAAEVHRQVRKYARKMIQPGMTMFDIAENIEAGTRALVEENGLESGVGFPTGVSLNNCAAHYTPNAGDTTVLQKGDVLKVDFGVHVKGRILDSAFTINFEPTYDKLLEAVQAATNTGVREAGIDARLGEIGAAIQETMESYEVEVGGKLIPVKAIENLSGHSINPYQIHGGKSILLVKNNDQTKMEEGEYFAIETFGSTGRGRVVEGGEVSHYARKVDAPNVALKLNSAKSLLKSINKNFGSLPWCRRYLDRAGESRYLLALNNLVAQGIVQEYPPLCDARGSMTAQFEHTILLRPTVKEVVSRGEDY</sequence>
<dbReference type="STRING" id="933084.A0A067QAA4"/>
<evidence type="ECO:0000313" key="14">
    <source>
        <dbReference type="Proteomes" id="UP000027265"/>
    </source>
</evidence>
<evidence type="ECO:0000256" key="9">
    <source>
        <dbReference type="HAMAP-Rule" id="MF_03175"/>
    </source>
</evidence>
<dbReference type="HAMAP" id="MF_03175">
    <property type="entry name" value="MetAP_2_euk"/>
    <property type="match status" value="1"/>
</dbReference>
<dbReference type="InterPro" id="IPR000994">
    <property type="entry name" value="Pept_M24"/>
</dbReference>
<comment type="subcellular location">
    <subcellularLocation>
        <location evidence="9">Cytoplasm</location>
    </subcellularLocation>
</comment>
<dbReference type="EMBL" id="KL197710">
    <property type="protein sequence ID" value="KDQ63110.1"/>
    <property type="molecule type" value="Genomic_DNA"/>
</dbReference>
<feature type="binding site" evidence="9">
    <location>
        <position position="318"/>
    </location>
    <ligand>
        <name>a divalent metal cation</name>
        <dbReference type="ChEBI" id="CHEBI:60240"/>
        <label>2</label>
        <note>catalytic</note>
    </ligand>
</feature>
<dbReference type="PANTHER" id="PTHR45777">
    <property type="entry name" value="METHIONINE AMINOPEPTIDASE 2"/>
    <property type="match status" value="1"/>
</dbReference>
<reference evidence="14" key="1">
    <citation type="journal article" date="2014" name="Proc. Natl. Acad. Sci. U.S.A.">
        <title>Extensive sampling of basidiomycete genomes demonstrates inadequacy of the white-rot/brown-rot paradigm for wood decay fungi.</title>
        <authorList>
            <person name="Riley R."/>
            <person name="Salamov A.A."/>
            <person name="Brown D.W."/>
            <person name="Nagy L.G."/>
            <person name="Floudas D."/>
            <person name="Held B.W."/>
            <person name="Levasseur A."/>
            <person name="Lombard V."/>
            <person name="Morin E."/>
            <person name="Otillar R."/>
            <person name="Lindquist E.A."/>
            <person name="Sun H."/>
            <person name="LaButti K.M."/>
            <person name="Schmutz J."/>
            <person name="Jabbour D."/>
            <person name="Luo H."/>
            <person name="Baker S.E."/>
            <person name="Pisabarro A.G."/>
            <person name="Walton J.D."/>
            <person name="Blanchette R.A."/>
            <person name="Henrissat B."/>
            <person name="Martin F."/>
            <person name="Cullen D."/>
            <person name="Hibbett D.S."/>
            <person name="Grigoriev I.V."/>
        </authorList>
    </citation>
    <scope>NUCLEOTIDE SEQUENCE [LARGE SCALE GENOMIC DNA]</scope>
    <source>
        <strain evidence="14">MUCL 33604</strain>
    </source>
</reference>
<dbReference type="GO" id="GO:0005737">
    <property type="term" value="C:cytoplasm"/>
    <property type="evidence" value="ECO:0007669"/>
    <property type="project" value="UniProtKB-SubCell"/>
</dbReference>
<dbReference type="Gene3D" id="3.90.230.10">
    <property type="entry name" value="Creatinase/methionine aminopeptidase superfamily"/>
    <property type="match status" value="1"/>
</dbReference>
<evidence type="ECO:0000256" key="10">
    <source>
        <dbReference type="RuleBase" id="RU003653"/>
    </source>
</evidence>
<dbReference type="HOGENOM" id="CLU_015857_7_1_1"/>
<dbReference type="EC" id="3.4.11.18" evidence="9"/>
<dbReference type="SUPFAM" id="SSF55920">
    <property type="entry name" value="Creatinase/aminopeptidase"/>
    <property type="match status" value="1"/>
</dbReference>
<dbReference type="InterPro" id="IPR050247">
    <property type="entry name" value="Met_Aminopeptidase_Type2"/>
</dbReference>
<dbReference type="GO" id="GO:0004239">
    <property type="term" value="F:initiator methionyl aminopeptidase activity"/>
    <property type="evidence" value="ECO:0007669"/>
    <property type="project" value="UniProtKB-UniRule"/>
</dbReference>
<dbReference type="InterPro" id="IPR036390">
    <property type="entry name" value="WH_DNA-bd_sf"/>
</dbReference>
<feature type="compositionally biased region" description="Acidic residues" evidence="11">
    <location>
        <begin position="26"/>
        <end position="39"/>
    </location>
</feature>
<dbReference type="Gene3D" id="1.10.10.10">
    <property type="entry name" value="Winged helix-like DNA-binding domain superfamily/Winged helix DNA-binding domain"/>
    <property type="match status" value="1"/>
</dbReference>
<feature type="binding site" evidence="9">
    <location>
        <position position="216"/>
    </location>
    <ligand>
        <name>a divalent metal cation</name>
        <dbReference type="ChEBI" id="CHEBI:60240"/>
        <label>2</label>
        <note>catalytic</note>
    </ligand>
</feature>
<evidence type="ECO:0000256" key="2">
    <source>
        <dbReference type="ARBA" id="ARBA00001936"/>
    </source>
</evidence>
<evidence type="ECO:0000256" key="8">
    <source>
        <dbReference type="ARBA" id="ARBA00022801"/>
    </source>
</evidence>
<dbReference type="Proteomes" id="UP000027265">
    <property type="component" value="Unassembled WGS sequence"/>
</dbReference>
<name>A0A067QAA4_9AGAM</name>
<comment type="catalytic activity">
    <reaction evidence="1 9 10">
        <text>Release of N-terminal amino acids, preferentially methionine, from peptides and arylamides.</text>
        <dbReference type="EC" id="3.4.11.18"/>
    </reaction>
</comment>
<dbReference type="InParanoid" id="A0A067QAA4"/>
<proteinExistence type="inferred from homology"/>
<dbReference type="FunCoup" id="A0A067QAA4">
    <property type="interactions" value="781"/>
</dbReference>
<evidence type="ECO:0000256" key="1">
    <source>
        <dbReference type="ARBA" id="ARBA00000294"/>
    </source>
</evidence>
<feature type="binding site" evidence="9">
    <location>
        <position position="285"/>
    </location>
    <ligand>
        <name>a divalent metal cation</name>
        <dbReference type="ChEBI" id="CHEBI:60240"/>
        <label>2</label>
        <note>catalytic</note>
    </ligand>
</feature>
<keyword evidence="8 9" id="KW-0378">Hydrolase</keyword>